<gene>
    <name evidence="1" type="ORF">SLS60_010792</name>
</gene>
<dbReference type="EMBL" id="JAKJXO020000019">
    <property type="protein sequence ID" value="KAL1593184.1"/>
    <property type="molecule type" value="Genomic_DNA"/>
</dbReference>
<sequence length="315" mass="36494">MQACNELFLGDGESSPVAMYHLSNSLKYVRERLESEEALSDSTLGIVMSLITQEQCRQQHEAANIHMDGLAQMIELRGGLESLEGCLPVLLKACKTDLMFTLQREDTPRFHRSRMPQIITTLHAMDLPFDRKAARKHVQHLDLDATLLDVLLDIICTSMLFNDLPSARKVDLYLFQELLVTVCYRLLTIPHTHSPLRKENAYHVGLILFMMELFLQVGRQRVMNYDNVTSRLRRVLESEVLEGEGELRFWLLMIGGVWVSDDDDTEWLLPMISSQTRKMRLRSWSDAREMLKRWPWIGVLHDGPGKIIWERARCE</sequence>
<organism evidence="1 2">
    <name type="scientific">Paraconiothyrium brasiliense</name>
    <dbReference type="NCBI Taxonomy" id="300254"/>
    <lineage>
        <taxon>Eukaryota</taxon>
        <taxon>Fungi</taxon>
        <taxon>Dikarya</taxon>
        <taxon>Ascomycota</taxon>
        <taxon>Pezizomycotina</taxon>
        <taxon>Dothideomycetes</taxon>
        <taxon>Pleosporomycetidae</taxon>
        <taxon>Pleosporales</taxon>
        <taxon>Massarineae</taxon>
        <taxon>Didymosphaeriaceae</taxon>
        <taxon>Paraconiothyrium</taxon>
    </lineage>
</organism>
<proteinExistence type="predicted"/>
<reference evidence="1 2" key="1">
    <citation type="submission" date="2024-02" db="EMBL/GenBank/DDBJ databases">
        <title>De novo assembly and annotation of 12 fungi associated with fruit tree decline syndrome in Ontario, Canada.</title>
        <authorList>
            <person name="Sulman M."/>
            <person name="Ellouze W."/>
            <person name="Ilyukhin E."/>
        </authorList>
    </citation>
    <scope>NUCLEOTIDE SEQUENCE [LARGE SCALE GENOMIC DNA]</scope>
    <source>
        <strain evidence="1 2">M42-189</strain>
    </source>
</reference>
<protein>
    <submittedName>
        <fullName evidence="1">Uncharacterized protein</fullName>
    </submittedName>
</protein>
<evidence type="ECO:0000313" key="1">
    <source>
        <dbReference type="EMBL" id="KAL1593184.1"/>
    </source>
</evidence>
<dbReference type="PANTHER" id="PTHR37540">
    <property type="entry name" value="TRANSCRIPTION FACTOR (ACR-2), PUTATIVE-RELATED-RELATED"/>
    <property type="match status" value="1"/>
</dbReference>
<comment type="caution">
    <text evidence="1">The sequence shown here is derived from an EMBL/GenBank/DDBJ whole genome shotgun (WGS) entry which is preliminary data.</text>
</comment>
<dbReference type="Proteomes" id="UP001521785">
    <property type="component" value="Unassembled WGS sequence"/>
</dbReference>
<dbReference type="PANTHER" id="PTHR37540:SF9">
    <property type="entry name" value="ZN(2)-C6 FUNGAL-TYPE DOMAIN-CONTAINING PROTEIN"/>
    <property type="match status" value="1"/>
</dbReference>
<accession>A0ABR3QM11</accession>
<evidence type="ECO:0000313" key="2">
    <source>
        <dbReference type="Proteomes" id="UP001521785"/>
    </source>
</evidence>
<keyword evidence="2" id="KW-1185">Reference proteome</keyword>
<name>A0ABR3QM11_9PLEO</name>